<feature type="transmembrane region" description="Helical" evidence="1">
    <location>
        <begin position="62"/>
        <end position="81"/>
    </location>
</feature>
<dbReference type="NCBIfam" id="TIGR02046">
    <property type="entry name" value="sdhC_b558_fam"/>
    <property type="match status" value="1"/>
</dbReference>
<protein>
    <submittedName>
        <fullName evidence="2">Succinate dehydrogenase cytochrome b subunit</fullName>
    </submittedName>
</protein>
<organism evidence="2 3">
    <name type="scientific">Salibacter halophilus</name>
    <dbReference type="NCBI Taxonomy" id="1803916"/>
    <lineage>
        <taxon>Bacteria</taxon>
        <taxon>Pseudomonadati</taxon>
        <taxon>Bacteroidota</taxon>
        <taxon>Flavobacteriia</taxon>
        <taxon>Flavobacteriales</taxon>
        <taxon>Salibacteraceae</taxon>
        <taxon>Salibacter</taxon>
    </lineage>
</organism>
<feature type="transmembrane region" description="Helical" evidence="1">
    <location>
        <begin position="233"/>
        <end position="254"/>
    </location>
</feature>
<evidence type="ECO:0000313" key="2">
    <source>
        <dbReference type="EMBL" id="KAB1063687.1"/>
    </source>
</evidence>
<dbReference type="InterPro" id="IPR034804">
    <property type="entry name" value="SQR/QFR_C/D"/>
</dbReference>
<reference evidence="2 3" key="1">
    <citation type="submission" date="2019-09" db="EMBL/GenBank/DDBJ databases">
        <title>Genomes of Cryomorphaceae.</title>
        <authorList>
            <person name="Bowman J.P."/>
        </authorList>
    </citation>
    <scope>NUCLEOTIDE SEQUENCE [LARGE SCALE GENOMIC DNA]</scope>
    <source>
        <strain evidence="2 3">KCTC 52047</strain>
    </source>
</reference>
<keyword evidence="1" id="KW-1133">Transmembrane helix</keyword>
<sequence>MSGFLNRSLVKKYWMAATGLFLCLFLVGHVSGNLQLLIPGYEGKLQFNEYAVFMTTNPAVKVLSYVTYFSILFHVIDGILLTRANKKARPQGYVYNKPQRNSIWSSRNMGILGTIILVFIVFHMQDFWYEYKFGEIPYMVSEQGHPITKSGEVVVDGVINSESAKVMKNGEVAGLAMKDLHEEVMEAFQVPWIVIVYVISMIAIAFHLWHGFSSAFQSIGINHDKYTPIIKKAGYAFAVVIPLLFAIIPVIIYLK</sequence>
<dbReference type="Proteomes" id="UP000435357">
    <property type="component" value="Unassembled WGS sequence"/>
</dbReference>
<feature type="transmembrane region" description="Helical" evidence="1">
    <location>
        <begin position="190"/>
        <end position="212"/>
    </location>
</feature>
<name>A0A6N6M6Q3_9FLAO</name>
<dbReference type="EMBL" id="WACR01000007">
    <property type="protein sequence ID" value="KAB1063687.1"/>
    <property type="molecule type" value="Genomic_DNA"/>
</dbReference>
<dbReference type="Gene3D" id="1.20.1300.10">
    <property type="entry name" value="Fumarate reductase/succinate dehydrogenase, transmembrane subunit"/>
    <property type="match status" value="1"/>
</dbReference>
<evidence type="ECO:0000313" key="3">
    <source>
        <dbReference type="Proteomes" id="UP000435357"/>
    </source>
</evidence>
<dbReference type="RefSeq" id="WP_151168386.1">
    <property type="nucleotide sequence ID" value="NZ_WACR01000007.1"/>
</dbReference>
<keyword evidence="1" id="KW-0472">Membrane</keyword>
<evidence type="ECO:0000256" key="1">
    <source>
        <dbReference type="SAM" id="Phobius"/>
    </source>
</evidence>
<keyword evidence="3" id="KW-1185">Reference proteome</keyword>
<dbReference type="SUPFAM" id="SSF81343">
    <property type="entry name" value="Fumarate reductase respiratory complex transmembrane subunits"/>
    <property type="match status" value="1"/>
</dbReference>
<dbReference type="AlphaFoldDB" id="A0A6N6M6Q3"/>
<dbReference type="CDD" id="cd03498">
    <property type="entry name" value="SQR_TypeB_2_TM"/>
    <property type="match status" value="1"/>
</dbReference>
<dbReference type="InterPro" id="IPR011138">
    <property type="entry name" value="Cytochrome_b-558"/>
</dbReference>
<accession>A0A6N6M6Q3</accession>
<dbReference type="OrthoDB" id="9802842at2"/>
<proteinExistence type="predicted"/>
<keyword evidence="1" id="KW-0812">Transmembrane</keyword>
<gene>
    <name evidence="2" type="ORF">F3059_08960</name>
</gene>
<dbReference type="GO" id="GO:0016020">
    <property type="term" value="C:membrane"/>
    <property type="evidence" value="ECO:0007669"/>
    <property type="project" value="InterPro"/>
</dbReference>
<feature type="transmembrane region" description="Helical" evidence="1">
    <location>
        <begin position="109"/>
        <end position="129"/>
    </location>
</feature>
<comment type="caution">
    <text evidence="2">The sequence shown here is derived from an EMBL/GenBank/DDBJ whole genome shotgun (WGS) entry which is preliminary data.</text>
</comment>